<dbReference type="GO" id="GO:0004363">
    <property type="term" value="F:glutathione synthase activity"/>
    <property type="evidence" value="ECO:0007669"/>
    <property type="project" value="UniProtKB-UniRule"/>
</dbReference>
<dbReference type="EMBL" id="PUHQ01000079">
    <property type="protein sequence ID" value="KAG0657612.1"/>
    <property type="molecule type" value="Genomic_DNA"/>
</dbReference>
<keyword evidence="3 9" id="KW-0436">Ligase</keyword>
<dbReference type="Gene3D" id="3.30.1490.50">
    <property type="match status" value="1"/>
</dbReference>
<dbReference type="GO" id="GO:0043295">
    <property type="term" value="F:glutathione binding"/>
    <property type="evidence" value="ECO:0007669"/>
    <property type="project" value="UniProtKB-UniRule"/>
</dbReference>
<keyword evidence="8 9" id="KW-0460">Magnesium</keyword>
<dbReference type="InterPro" id="IPR014042">
    <property type="entry name" value="Glutathione_synthase_a-hlx"/>
</dbReference>
<dbReference type="Gene3D" id="3.40.50.1760">
    <property type="entry name" value="Glutathione synthase, substrate-binding domain superfamily, eukaryotic"/>
    <property type="match status" value="1"/>
</dbReference>
<dbReference type="Gene3D" id="3.30.1490.80">
    <property type="match status" value="1"/>
</dbReference>
<feature type="binding site" evidence="10">
    <location>
        <position position="333"/>
    </location>
    <ligand>
        <name>ATP</name>
        <dbReference type="ChEBI" id="CHEBI:30616"/>
    </ligand>
</feature>
<evidence type="ECO:0000313" key="15">
    <source>
        <dbReference type="Proteomes" id="UP000777482"/>
    </source>
</evidence>
<dbReference type="Proteomes" id="UP000777482">
    <property type="component" value="Unassembled WGS sequence"/>
</dbReference>
<feature type="binding site" evidence="11">
    <location>
        <position position="395"/>
    </location>
    <ligand>
        <name>Mg(2+)</name>
        <dbReference type="ChEBI" id="CHEBI:18420"/>
    </ligand>
</feature>
<feature type="binding site" evidence="10">
    <location>
        <position position="154"/>
    </location>
    <ligand>
        <name>ATP</name>
        <dbReference type="ChEBI" id="CHEBI:30616"/>
    </ligand>
</feature>
<evidence type="ECO:0000256" key="2">
    <source>
        <dbReference type="ARBA" id="ARBA00010385"/>
    </source>
</evidence>
<comment type="caution">
    <text evidence="14">The sequence shown here is derived from an EMBL/GenBank/DDBJ whole genome shotgun (WGS) entry which is preliminary data.</text>
</comment>
<evidence type="ECO:0000256" key="6">
    <source>
        <dbReference type="ARBA" id="ARBA00022741"/>
    </source>
</evidence>
<accession>A0A9P7B476</accession>
<feature type="domain" description="Glutathione synthase substrate-binding" evidence="13">
    <location>
        <begin position="218"/>
        <end position="330"/>
    </location>
</feature>
<dbReference type="EC" id="6.3.2.3" evidence="9"/>
<protein>
    <recommendedName>
        <fullName evidence="9">Glutathione synthetase</fullName>
        <shortName evidence="9">GSH-S</shortName>
        <ecNumber evidence="9">6.3.2.3</ecNumber>
    </recommendedName>
</protein>
<evidence type="ECO:0000256" key="4">
    <source>
        <dbReference type="ARBA" id="ARBA00022684"/>
    </source>
</evidence>
<dbReference type="InterPro" id="IPR004887">
    <property type="entry name" value="GSH_synth_subst-bd"/>
</dbReference>
<dbReference type="OrthoDB" id="2020073at2759"/>
<name>A0A9P7B476_RHOMI</name>
<feature type="binding site" evidence="12">
    <location>
        <begin position="294"/>
        <end position="297"/>
    </location>
    <ligand>
        <name>substrate</name>
    </ligand>
</feature>
<dbReference type="InterPro" id="IPR005615">
    <property type="entry name" value="Glutathione_synthase"/>
</dbReference>
<dbReference type="InterPro" id="IPR014049">
    <property type="entry name" value="Glutathione_synthase_N_euk"/>
</dbReference>
<dbReference type="PIRSF" id="PIRSF001558">
    <property type="entry name" value="GSHase"/>
    <property type="match status" value="1"/>
</dbReference>
<dbReference type="AlphaFoldDB" id="A0A9P7B476"/>
<dbReference type="InterPro" id="IPR037013">
    <property type="entry name" value="GSH-S_sub-bd_sf"/>
</dbReference>
<feature type="binding site" evidence="10">
    <location>
        <position position="132"/>
    </location>
    <ligand>
        <name>substrate</name>
    </ligand>
</feature>
<sequence length="536" mass="58966">MAADAAQEWPPKQGDEAVLELASDWALSHGLVLRPPTSSTDAAYTRPGQSVIHAPYALYPSAFPRKLFQQAIDLQAAYNRLYADVTVDDAFLDQVIGGAVSKVDEFQGRLYDIWKQVKKEGIRQPLALGLFRSDYLVHAPADLPSSEHTIKQVEFNTISASFASLSTRVGELHRYLEASGIYPAHPQLSHAALPENGALAGLASGLAAAHKAYGNDKAVVMMVTQDNERNAFDQWPLAHELLRTHGVRLVRVPFSELRTTLTLSPAPVHNLLYQPPTLIGSLPSPLEISVVYWRTAYAPTDYYTPREWDTRLLVEQSRAIKCPSVGMQLAGAKKVQQVLADPKWLERFVADERERAQLRESFTDLYPLDDSEEGRIALERAYKECDKFVLKPQREGGGNNVYRGDIPTFLDRLDEEDKAKAATTASADQQTGPRGREGYILMSLIESPRDMEQVLVKAGEARGTRARVISELGIYGVVLLREDVDGTAAAARGGNRAELLVNETVGHLLRTKPVESDEGGVATGYSVIDSPLLVSP</sequence>
<keyword evidence="6 9" id="KW-0547">Nucleotide-binding</keyword>
<dbReference type="NCBIfam" id="TIGR01986">
    <property type="entry name" value="glut_syn_euk"/>
    <property type="match status" value="1"/>
</dbReference>
<dbReference type="GO" id="GO:0000287">
    <property type="term" value="F:magnesium ion binding"/>
    <property type="evidence" value="ECO:0007669"/>
    <property type="project" value="UniProtKB-UniRule"/>
</dbReference>
<feature type="binding site" evidence="11">
    <location>
        <position position="154"/>
    </location>
    <ligand>
        <name>Mg(2+)</name>
        <dbReference type="ChEBI" id="CHEBI:18420"/>
    </ligand>
</feature>
<evidence type="ECO:0000256" key="12">
    <source>
        <dbReference type="PIRSR" id="PIRSR001558-3"/>
    </source>
</evidence>
<evidence type="ECO:0000256" key="3">
    <source>
        <dbReference type="ARBA" id="ARBA00022598"/>
    </source>
</evidence>
<keyword evidence="4 9" id="KW-0317">Glutathione biosynthesis</keyword>
<dbReference type="SUPFAM" id="SSF56059">
    <property type="entry name" value="Glutathione synthetase ATP-binding domain-like"/>
    <property type="match status" value="1"/>
</dbReference>
<dbReference type="PANTHER" id="PTHR11130:SF0">
    <property type="entry name" value="GLUTATHIONE SYNTHETASE"/>
    <property type="match status" value="1"/>
</dbReference>
<reference evidence="14 15" key="1">
    <citation type="submission" date="2020-11" db="EMBL/GenBank/DDBJ databases">
        <title>Kefir isolates.</title>
        <authorList>
            <person name="Marcisauskas S."/>
            <person name="Kim Y."/>
            <person name="Blasche S."/>
        </authorList>
    </citation>
    <scope>NUCLEOTIDE SEQUENCE [LARGE SCALE GENOMIC DNA]</scope>
    <source>
        <strain evidence="14 15">KR</strain>
    </source>
</reference>
<comment type="pathway">
    <text evidence="1 9">Sulfur metabolism; glutathione biosynthesis; glutathione from L-cysteine and L-glutamate: step 2/2.</text>
</comment>
<comment type="cofactor">
    <cofactor evidence="9 11">
        <name>Mg(2+)</name>
        <dbReference type="ChEBI" id="CHEBI:18420"/>
    </cofactor>
    <text evidence="9 11">Binds 1 Mg(2+) ion per subunit.</text>
</comment>
<dbReference type="GO" id="GO:0005829">
    <property type="term" value="C:cytosol"/>
    <property type="evidence" value="ECO:0007669"/>
    <property type="project" value="TreeGrafter"/>
</dbReference>
<feature type="binding site" evidence="10">
    <location>
        <position position="518"/>
    </location>
    <ligand>
        <name>ATP</name>
        <dbReference type="ChEBI" id="CHEBI:30616"/>
    </ligand>
</feature>
<evidence type="ECO:0000256" key="5">
    <source>
        <dbReference type="ARBA" id="ARBA00022723"/>
    </source>
</evidence>
<keyword evidence="7 9" id="KW-0067">ATP-binding</keyword>
<evidence type="ECO:0000259" key="13">
    <source>
        <dbReference type="Pfam" id="PF03199"/>
    </source>
</evidence>
<organism evidence="14 15">
    <name type="scientific">Rhodotorula mucilaginosa</name>
    <name type="common">Yeast</name>
    <name type="synonym">Rhodotorula rubra</name>
    <dbReference type="NCBI Taxonomy" id="5537"/>
    <lineage>
        <taxon>Eukaryota</taxon>
        <taxon>Fungi</taxon>
        <taxon>Dikarya</taxon>
        <taxon>Basidiomycota</taxon>
        <taxon>Pucciniomycotina</taxon>
        <taxon>Microbotryomycetes</taxon>
        <taxon>Sporidiobolales</taxon>
        <taxon>Sporidiobolaceae</taxon>
        <taxon>Rhodotorula</taxon>
    </lineage>
</organism>
<dbReference type="InterPro" id="IPR016185">
    <property type="entry name" value="PreATP-grasp_dom_sf"/>
</dbReference>
<feature type="binding site" evidence="11">
    <location>
        <position position="156"/>
    </location>
    <ligand>
        <name>Mg(2+)</name>
        <dbReference type="ChEBI" id="CHEBI:18420"/>
    </ligand>
</feature>
<feature type="binding site" evidence="10">
    <location>
        <begin position="391"/>
        <end position="400"/>
    </location>
    <ligand>
        <name>ATP</name>
        <dbReference type="ChEBI" id="CHEBI:30616"/>
    </ligand>
</feature>
<feature type="binding site" evidence="10">
    <location>
        <position position="402"/>
    </location>
    <ligand>
        <name>ATP</name>
        <dbReference type="ChEBI" id="CHEBI:30616"/>
    </ligand>
</feature>
<proteinExistence type="inferred from homology"/>
<dbReference type="Pfam" id="PF03917">
    <property type="entry name" value="GSH_synth_ATP"/>
    <property type="match status" value="1"/>
</dbReference>
<feature type="binding site" evidence="10">
    <location>
        <position position="234"/>
    </location>
    <ligand>
        <name>substrate</name>
    </ligand>
</feature>
<evidence type="ECO:0000256" key="7">
    <source>
        <dbReference type="ARBA" id="ARBA00022840"/>
    </source>
</evidence>
<keyword evidence="5 9" id="KW-0479">Metal-binding</keyword>
<feature type="binding site" evidence="10">
    <location>
        <begin position="442"/>
        <end position="445"/>
    </location>
    <ligand>
        <name>ATP</name>
        <dbReference type="ChEBI" id="CHEBI:30616"/>
    </ligand>
</feature>
<comment type="similarity">
    <text evidence="2 9">Belongs to the eukaryotic GSH synthase family.</text>
</comment>
<evidence type="ECO:0000256" key="11">
    <source>
        <dbReference type="PIRSR" id="PIRSR001558-2"/>
    </source>
</evidence>
<dbReference type="PANTHER" id="PTHR11130">
    <property type="entry name" value="GLUTATHIONE SYNTHETASE"/>
    <property type="match status" value="1"/>
</dbReference>
<feature type="binding site" evidence="10">
    <location>
        <position position="512"/>
    </location>
    <ligand>
        <name>ATP</name>
        <dbReference type="ChEBI" id="CHEBI:30616"/>
    </ligand>
</feature>
<dbReference type="GO" id="GO:0005524">
    <property type="term" value="F:ATP binding"/>
    <property type="evidence" value="ECO:0007669"/>
    <property type="project" value="UniProtKB-UniRule"/>
</dbReference>
<evidence type="ECO:0000256" key="1">
    <source>
        <dbReference type="ARBA" id="ARBA00004965"/>
    </source>
</evidence>
<feature type="binding site" evidence="12">
    <location>
        <begin position="228"/>
        <end position="230"/>
    </location>
    <ligand>
        <name>substrate</name>
    </ligand>
</feature>
<dbReference type="InterPro" id="IPR014709">
    <property type="entry name" value="Glutathione_synthase_C_euk"/>
</dbReference>
<evidence type="ECO:0000256" key="8">
    <source>
        <dbReference type="ARBA" id="ARBA00022842"/>
    </source>
</evidence>
<comment type="catalytic activity">
    <reaction evidence="9">
        <text>gamma-L-glutamyl-L-cysteine + glycine + ATP = glutathione + ADP + phosphate + H(+)</text>
        <dbReference type="Rhea" id="RHEA:13557"/>
        <dbReference type="ChEBI" id="CHEBI:15378"/>
        <dbReference type="ChEBI" id="CHEBI:30616"/>
        <dbReference type="ChEBI" id="CHEBI:43474"/>
        <dbReference type="ChEBI" id="CHEBI:57305"/>
        <dbReference type="ChEBI" id="CHEBI:57925"/>
        <dbReference type="ChEBI" id="CHEBI:58173"/>
        <dbReference type="ChEBI" id="CHEBI:456216"/>
        <dbReference type="EC" id="6.3.2.3"/>
    </reaction>
</comment>
<feature type="binding site" evidence="12">
    <location>
        <begin position="521"/>
        <end position="522"/>
    </location>
    <ligand>
        <name>substrate</name>
    </ligand>
</feature>
<evidence type="ECO:0000313" key="14">
    <source>
        <dbReference type="EMBL" id="KAG0657612.1"/>
    </source>
</evidence>
<feature type="binding site" evidence="12">
    <location>
        <begin position="158"/>
        <end position="161"/>
    </location>
    <ligand>
        <name>substrate</name>
    </ligand>
</feature>
<evidence type="ECO:0000256" key="9">
    <source>
        <dbReference type="PIRNR" id="PIRNR001558"/>
    </source>
</evidence>
<keyword evidence="15" id="KW-1185">Reference proteome</keyword>
<dbReference type="FunFam" id="3.30.1490.50:FF:000002">
    <property type="entry name" value="Glutathione synthetase"/>
    <property type="match status" value="1"/>
</dbReference>
<feature type="binding site" evidence="10">
    <location>
        <position position="471"/>
    </location>
    <ligand>
        <name>ATP</name>
        <dbReference type="ChEBI" id="CHEBI:30616"/>
    </ligand>
</feature>
<dbReference type="Gene3D" id="3.30.470.20">
    <property type="entry name" value="ATP-grasp fold, B domain"/>
    <property type="match status" value="1"/>
</dbReference>
<evidence type="ECO:0000256" key="10">
    <source>
        <dbReference type="PIRSR" id="PIRSR001558-1"/>
    </source>
</evidence>
<dbReference type="Gene3D" id="1.10.1080.10">
    <property type="entry name" value="Glutathione Synthetase, Chain A, domain 3"/>
    <property type="match status" value="1"/>
</dbReference>
<dbReference type="Pfam" id="PF03199">
    <property type="entry name" value="GSH_synthase"/>
    <property type="match status" value="1"/>
</dbReference>
<dbReference type="SUPFAM" id="SSF52440">
    <property type="entry name" value="PreATP-grasp domain"/>
    <property type="match status" value="1"/>
</dbReference>
<feature type="binding site" evidence="10">
    <location>
        <position position="510"/>
    </location>
    <ligand>
        <name>substrate</name>
    </ligand>
</feature>
<gene>
    <name evidence="14" type="ORF">C6P46_006339</name>
</gene>